<keyword evidence="1 7" id="KW-0723">Serine/threonine-protein kinase</keyword>
<reference evidence="7" key="1">
    <citation type="journal article" date="2017" name="Science">
        <title>Giant viruses with an expanded complement of translation system components.</title>
        <authorList>
            <person name="Schulz F."/>
            <person name="Yutin N."/>
            <person name="Ivanova N.N."/>
            <person name="Ortega D.R."/>
            <person name="Lee T.K."/>
            <person name="Vierheilig J."/>
            <person name="Daims H."/>
            <person name="Horn M."/>
            <person name="Wagner M."/>
            <person name="Jensen G.J."/>
            <person name="Kyrpides N.C."/>
            <person name="Koonin E.V."/>
            <person name="Woyke T."/>
        </authorList>
    </citation>
    <scope>NUCLEOTIDE SEQUENCE</scope>
    <source>
        <strain evidence="7">HKV1</strain>
    </source>
</reference>
<evidence type="ECO:0000259" key="6">
    <source>
        <dbReference type="PROSITE" id="PS50011"/>
    </source>
</evidence>
<dbReference type="GO" id="GO:0035556">
    <property type="term" value="P:intracellular signal transduction"/>
    <property type="evidence" value="ECO:0007669"/>
    <property type="project" value="TreeGrafter"/>
</dbReference>
<dbReference type="Pfam" id="PF00069">
    <property type="entry name" value="Pkinase"/>
    <property type="match status" value="1"/>
</dbReference>
<evidence type="ECO:0000256" key="4">
    <source>
        <dbReference type="ARBA" id="ARBA00022777"/>
    </source>
</evidence>
<dbReference type="InterPro" id="IPR011009">
    <property type="entry name" value="Kinase-like_dom_sf"/>
</dbReference>
<gene>
    <name evidence="7" type="ORF">Hokovirus_1_184</name>
</gene>
<dbReference type="PROSITE" id="PS50011">
    <property type="entry name" value="PROTEIN_KINASE_DOM"/>
    <property type="match status" value="1"/>
</dbReference>
<evidence type="ECO:0000313" key="7">
    <source>
        <dbReference type="EMBL" id="ARF10305.1"/>
    </source>
</evidence>
<dbReference type="GO" id="GO:0004674">
    <property type="term" value="F:protein serine/threonine kinase activity"/>
    <property type="evidence" value="ECO:0007669"/>
    <property type="project" value="UniProtKB-KW"/>
</dbReference>
<dbReference type="PROSITE" id="PS00108">
    <property type="entry name" value="PROTEIN_KINASE_ST"/>
    <property type="match status" value="1"/>
</dbReference>
<sequence length="289" mass="34482">MITRDDIDELIKINPDIHMIDIIEHDVICKIGNKNKYLYHEYIILTHLHELIIKKKLNNKIVNIPKIINFFPKHKNKKSILILEKIKGVDLFNYITSHDIDNMTKLVIIYKIVLIINELHKNNISHGDIKLENFIIEFIDCDTKNNKFNDTFNKIKIWLIDFEFSTIDTKNISNKLGTFTYSSPELYFLGMYNTKENDIWCLGFLIYCVLNKSLPFDILDKKYENCNFHKIFLELNSEIKYYDVPLNIKKLLSKIFVFQNSRVKIKYIKNKFKTIIKNINKIENSYFLL</sequence>
<dbReference type="EMBL" id="KY684103">
    <property type="protein sequence ID" value="ARF10305.1"/>
    <property type="molecule type" value="Genomic_DNA"/>
</dbReference>
<protein>
    <submittedName>
        <fullName evidence="7">Serine/threonine protein kinase</fullName>
    </submittedName>
</protein>
<evidence type="ECO:0000256" key="3">
    <source>
        <dbReference type="ARBA" id="ARBA00022741"/>
    </source>
</evidence>
<keyword evidence="4 7" id="KW-0418">Kinase</keyword>
<feature type="domain" description="Protein kinase" evidence="6">
    <location>
        <begin position="1"/>
        <end position="287"/>
    </location>
</feature>
<keyword evidence="2" id="KW-0808">Transferase</keyword>
<keyword evidence="3" id="KW-0547">Nucleotide-binding</keyword>
<dbReference type="SUPFAM" id="SSF56112">
    <property type="entry name" value="Protein kinase-like (PK-like)"/>
    <property type="match status" value="1"/>
</dbReference>
<dbReference type="Gene3D" id="1.10.510.10">
    <property type="entry name" value="Transferase(Phosphotransferase) domain 1"/>
    <property type="match status" value="1"/>
</dbReference>
<dbReference type="InterPro" id="IPR000719">
    <property type="entry name" value="Prot_kinase_dom"/>
</dbReference>
<proteinExistence type="predicted"/>
<name>A0A1V0SF08_9VIRU</name>
<organism evidence="7">
    <name type="scientific">Hokovirus HKV1</name>
    <dbReference type="NCBI Taxonomy" id="1977638"/>
    <lineage>
        <taxon>Viruses</taxon>
        <taxon>Varidnaviria</taxon>
        <taxon>Bamfordvirae</taxon>
        <taxon>Nucleocytoviricota</taxon>
        <taxon>Megaviricetes</taxon>
        <taxon>Imitervirales</taxon>
        <taxon>Mimiviridae</taxon>
        <taxon>Klosneuvirinae</taxon>
        <taxon>Hokovirus</taxon>
    </lineage>
</organism>
<evidence type="ECO:0000256" key="5">
    <source>
        <dbReference type="ARBA" id="ARBA00022840"/>
    </source>
</evidence>
<dbReference type="PANTHER" id="PTHR24346:SF82">
    <property type="entry name" value="KP78A-RELATED"/>
    <property type="match status" value="1"/>
</dbReference>
<dbReference type="PANTHER" id="PTHR24346">
    <property type="entry name" value="MAP/MICROTUBULE AFFINITY-REGULATING KINASE"/>
    <property type="match status" value="1"/>
</dbReference>
<dbReference type="SMART" id="SM00220">
    <property type="entry name" value="S_TKc"/>
    <property type="match status" value="1"/>
</dbReference>
<dbReference type="InterPro" id="IPR008271">
    <property type="entry name" value="Ser/Thr_kinase_AS"/>
</dbReference>
<evidence type="ECO:0000256" key="1">
    <source>
        <dbReference type="ARBA" id="ARBA00022527"/>
    </source>
</evidence>
<accession>A0A1V0SF08</accession>
<evidence type="ECO:0000256" key="2">
    <source>
        <dbReference type="ARBA" id="ARBA00022679"/>
    </source>
</evidence>
<dbReference type="GO" id="GO:0005524">
    <property type="term" value="F:ATP binding"/>
    <property type="evidence" value="ECO:0007669"/>
    <property type="project" value="UniProtKB-KW"/>
</dbReference>
<keyword evidence="5" id="KW-0067">ATP-binding</keyword>